<dbReference type="InterPro" id="IPR003154">
    <property type="entry name" value="S1/P1nuclease"/>
</dbReference>
<dbReference type="SUPFAM" id="SSF48537">
    <property type="entry name" value="Phospholipase C/P1 nuclease"/>
    <property type="match status" value="1"/>
</dbReference>
<evidence type="ECO:0000313" key="8">
    <source>
        <dbReference type="EMBL" id="CBK20492.2"/>
    </source>
</evidence>
<dbReference type="EMBL" id="FN668639">
    <property type="protein sequence ID" value="CBK20492.2"/>
    <property type="molecule type" value="Genomic_DNA"/>
</dbReference>
<dbReference type="GO" id="GO:0004519">
    <property type="term" value="F:endonuclease activity"/>
    <property type="evidence" value="ECO:0007669"/>
    <property type="project" value="UniProtKB-KW"/>
</dbReference>
<keyword evidence="9" id="KW-1185">Reference proteome</keyword>
<evidence type="ECO:0000313" key="9">
    <source>
        <dbReference type="Proteomes" id="UP000008312"/>
    </source>
</evidence>
<dbReference type="Gene3D" id="1.10.575.10">
    <property type="entry name" value="P1 Nuclease"/>
    <property type="match status" value="1"/>
</dbReference>
<dbReference type="InParanoid" id="D8LY37"/>
<dbReference type="PANTHER" id="PTHR33146:SF26">
    <property type="entry name" value="ENDONUCLEASE 4"/>
    <property type="match status" value="1"/>
</dbReference>
<dbReference type="InterPro" id="IPR008947">
    <property type="entry name" value="PLipase_C/P1_nuclease_dom_sf"/>
</dbReference>
<sequence>MFIAYRLREAYYSHLEFARCPIVCIPDMIKRKRQYRYTYYWHFYDINYNVEVTSSSLNQKNNLYSALFNELYTINSEWDNKEDSFLFLTHLVGDMMQPLHVTQLVSKEYPKGDRGGLLYTLHGCKKKNLHLFADDLGNYFQKREFKQIGKVADTMHLLCVQKNWYGSDTLEVGVFNLIQNWIMESHYRGREIYQILNGSHSFSKSAKEETQAILLHSVCRAASAITLTLRHLFNDTWFLIFIV</sequence>
<dbReference type="Pfam" id="PF02265">
    <property type="entry name" value="S1-P1_nuclease"/>
    <property type="match status" value="1"/>
</dbReference>
<dbReference type="GeneID" id="24922257"/>
<keyword evidence="4" id="KW-0255">Endonuclease</keyword>
<evidence type="ECO:0000256" key="2">
    <source>
        <dbReference type="ARBA" id="ARBA00022722"/>
    </source>
</evidence>
<keyword evidence="3" id="KW-0479">Metal-binding</keyword>
<evidence type="ECO:0000256" key="4">
    <source>
        <dbReference type="ARBA" id="ARBA00022759"/>
    </source>
</evidence>
<dbReference type="GO" id="GO:0016788">
    <property type="term" value="F:hydrolase activity, acting on ester bonds"/>
    <property type="evidence" value="ECO:0007669"/>
    <property type="project" value="InterPro"/>
</dbReference>
<evidence type="ECO:0000256" key="1">
    <source>
        <dbReference type="ARBA" id="ARBA00009547"/>
    </source>
</evidence>
<dbReference type="GO" id="GO:0006308">
    <property type="term" value="P:DNA catabolic process"/>
    <property type="evidence" value="ECO:0007669"/>
    <property type="project" value="InterPro"/>
</dbReference>
<reference evidence="8" key="1">
    <citation type="submission" date="2010-02" db="EMBL/GenBank/DDBJ databases">
        <title>Sequencing and annotation of the Blastocystis hominis genome.</title>
        <authorList>
            <person name="Wincker P."/>
        </authorList>
    </citation>
    <scope>NUCLEOTIDE SEQUENCE</scope>
    <source>
        <strain evidence="8">Singapore isolate B</strain>
    </source>
</reference>
<evidence type="ECO:0000256" key="6">
    <source>
        <dbReference type="ARBA" id="ARBA00023157"/>
    </source>
</evidence>
<keyword evidence="5" id="KW-0378">Hydrolase</keyword>
<organism evidence="8">
    <name type="scientific">Blastocystis hominis</name>
    <dbReference type="NCBI Taxonomy" id="12968"/>
    <lineage>
        <taxon>Eukaryota</taxon>
        <taxon>Sar</taxon>
        <taxon>Stramenopiles</taxon>
        <taxon>Bigyra</taxon>
        <taxon>Opalozoa</taxon>
        <taxon>Opalinata</taxon>
        <taxon>Blastocystidae</taxon>
        <taxon>Blastocystis</taxon>
    </lineage>
</organism>
<name>D8LY37_BLAHO</name>
<dbReference type="RefSeq" id="XP_012894540.1">
    <property type="nucleotide sequence ID" value="XM_013039086.1"/>
</dbReference>
<dbReference type="Proteomes" id="UP000008312">
    <property type="component" value="Unassembled WGS sequence"/>
</dbReference>
<dbReference type="AlphaFoldDB" id="D8LY37"/>
<accession>D8LY37</accession>
<keyword evidence="7" id="KW-0325">Glycoprotein</keyword>
<dbReference type="GO" id="GO:0003676">
    <property type="term" value="F:nucleic acid binding"/>
    <property type="evidence" value="ECO:0007669"/>
    <property type="project" value="InterPro"/>
</dbReference>
<evidence type="ECO:0000256" key="3">
    <source>
        <dbReference type="ARBA" id="ARBA00022723"/>
    </source>
</evidence>
<dbReference type="OrthoDB" id="441446at2759"/>
<comment type="similarity">
    <text evidence="1">Belongs to the nuclease type I family.</text>
</comment>
<evidence type="ECO:0000256" key="5">
    <source>
        <dbReference type="ARBA" id="ARBA00022801"/>
    </source>
</evidence>
<dbReference type="PANTHER" id="PTHR33146">
    <property type="entry name" value="ENDONUCLEASE 4"/>
    <property type="match status" value="1"/>
</dbReference>
<protein>
    <submittedName>
        <fullName evidence="8">Uncharacterized protein</fullName>
    </submittedName>
</protein>
<keyword evidence="2" id="KW-0540">Nuclease</keyword>
<proteinExistence type="inferred from homology"/>
<keyword evidence="6" id="KW-1015">Disulfide bond</keyword>
<dbReference type="GO" id="GO:0046872">
    <property type="term" value="F:metal ion binding"/>
    <property type="evidence" value="ECO:0007669"/>
    <property type="project" value="UniProtKB-KW"/>
</dbReference>
<evidence type="ECO:0000256" key="7">
    <source>
        <dbReference type="ARBA" id="ARBA00023180"/>
    </source>
</evidence>
<gene>
    <name evidence="8" type="ORF">GSBLH_T00006132001</name>
</gene>